<dbReference type="EMBL" id="FP476056">
    <property type="protein sequence ID" value="CAZ98486.1"/>
    <property type="molecule type" value="Genomic_DNA"/>
</dbReference>
<keyword evidence="2" id="KW-1185">Reference proteome</keyword>
<dbReference type="AlphaFoldDB" id="G0L3K9"/>
<evidence type="ECO:0000313" key="1">
    <source>
        <dbReference type="EMBL" id="CAZ98486.1"/>
    </source>
</evidence>
<accession>G0L3K9</accession>
<name>G0L3K9_ZOBGA</name>
<protein>
    <submittedName>
        <fullName evidence="1">Uncharacterized protein</fullName>
    </submittedName>
</protein>
<evidence type="ECO:0000313" key="2">
    <source>
        <dbReference type="Proteomes" id="UP000008898"/>
    </source>
</evidence>
<gene>
    <name evidence="1" type="ordered locus">zobellia_4351</name>
</gene>
<sequence>MSMTDTVRVGQKIKHGFNGTANARFLKQLFSLKLIVIPSFKREDMLFFSILFGF</sequence>
<reference evidence="2" key="1">
    <citation type="submission" date="2009-07" db="EMBL/GenBank/DDBJ databases">
        <title>Complete genome sequence of Zobellia galactanivorans Dsij.</title>
        <authorList>
            <consortium name="Genoscope - CEA"/>
        </authorList>
    </citation>
    <scope>NUCLEOTIDE SEQUENCE [LARGE SCALE GENOMIC DNA]</scope>
    <source>
        <strain evidence="2">DSM 12802 / CCUG 47099 / CIP 106680 / NCIMB 13871 / Dsij</strain>
    </source>
</reference>
<proteinExistence type="predicted"/>
<dbReference type="KEGG" id="zga:ZOBELLIA_4351"/>
<organism evidence="1 2">
    <name type="scientific">Zobellia galactanivorans (strain DSM 12802 / CCUG 47099 / CIP 106680 / NCIMB 13871 / Dsij)</name>
    <dbReference type="NCBI Taxonomy" id="63186"/>
    <lineage>
        <taxon>Bacteria</taxon>
        <taxon>Pseudomonadati</taxon>
        <taxon>Bacteroidota</taxon>
        <taxon>Flavobacteriia</taxon>
        <taxon>Flavobacteriales</taxon>
        <taxon>Flavobacteriaceae</taxon>
        <taxon>Zobellia</taxon>
    </lineage>
</organism>
<reference evidence="1 2" key="2">
    <citation type="journal article" date="2012" name="Environ. Microbiol.">
        <title>Characterization of the first alginolytic operons in a marine bacterium: from their emergence in marine Flavobacteriia to their independent transfers to marine Proteobacteria and human gut Bacteroides.</title>
        <authorList>
            <person name="Thomas F."/>
            <person name="Barbeyron T."/>
            <person name="Tonon T."/>
            <person name="Genicot S."/>
            <person name="Czjzek M."/>
            <person name="Michel G."/>
        </authorList>
    </citation>
    <scope>NUCLEOTIDE SEQUENCE [LARGE SCALE GENOMIC DNA]</scope>
    <source>
        <strain evidence="2">DSM 12802 / CCUG 47099 / CIP 106680 / NCIMB 13871 / Dsij</strain>
    </source>
</reference>
<dbReference type="HOGENOM" id="CLU_3049583_0_0_10"/>
<dbReference type="Proteomes" id="UP000008898">
    <property type="component" value="Chromosome"/>
</dbReference>